<evidence type="ECO:0000313" key="2">
    <source>
        <dbReference type="EMBL" id="MFC4307656.1"/>
    </source>
</evidence>
<protein>
    <recommendedName>
        <fullName evidence="4">DUF1440 domain-containing protein</fullName>
    </recommendedName>
</protein>
<comment type="caution">
    <text evidence="2">The sequence shown here is derived from an EMBL/GenBank/DDBJ whole genome shotgun (WGS) entry which is preliminary data.</text>
</comment>
<feature type="transmembrane region" description="Helical" evidence="1">
    <location>
        <begin position="123"/>
        <end position="146"/>
    </location>
</feature>
<feature type="transmembrane region" description="Helical" evidence="1">
    <location>
        <begin position="60"/>
        <end position="81"/>
    </location>
</feature>
<evidence type="ECO:0000313" key="3">
    <source>
        <dbReference type="Proteomes" id="UP001595904"/>
    </source>
</evidence>
<feature type="transmembrane region" description="Helical" evidence="1">
    <location>
        <begin position="93"/>
        <end position="117"/>
    </location>
</feature>
<keyword evidence="1" id="KW-0812">Transmembrane</keyword>
<gene>
    <name evidence="2" type="ORF">ACFPN2_01045</name>
</gene>
<keyword evidence="1" id="KW-1133">Transmembrane helix</keyword>
<keyword evidence="1" id="KW-0472">Membrane</keyword>
<sequence length="153" mass="16411">MPRNRAAYAILWGGLIAGLIDISYAVGFSATRGVPPSRILQSVASGLLGSPAYQGGHATATLGLILHFVLMMIIAAIFYFASTRLRFLVERPVGWGALYGFLVYWVMNLVVLPLSAFPSQVKFVPILLITSLIVHAFGIGVPIALASRKAHAM</sequence>
<feature type="transmembrane region" description="Helical" evidence="1">
    <location>
        <begin position="7"/>
        <end position="26"/>
    </location>
</feature>
<organism evidence="2 3">
    <name type="scientific">Steroidobacter flavus</name>
    <dbReference type="NCBI Taxonomy" id="1842136"/>
    <lineage>
        <taxon>Bacteria</taxon>
        <taxon>Pseudomonadati</taxon>
        <taxon>Pseudomonadota</taxon>
        <taxon>Gammaproteobacteria</taxon>
        <taxon>Steroidobacterales</taxon>
        <taxon>Steroidobacteraceae</taxon>
        <taxon>Steroidobacter</taxon>
    </lineage>
</organism>
<keyword evidence="3" id="KW-1185">Reference proteome</keyword>
<accession>A0ABV8SJW8</accession>
<proteinExistence type="predicted"/>
<dbReference type="EMBL" id="JBHSDU010000001">
    <property type="protein sequence ID" value="MFC4307656.1"/>
    <property type="molecule type" value="Genomic_DNA"/>
</dbReference>
<name>A0ABV8SJW8_9GAMM</name>
<evidence type="ECO:0000256" key="1">
    <source>
        <dbReference type="SAM" id="Phobius"/>
    </source>
</evidence>
<reference evidence="3" key="1">
    <citation type="journal article" date="2019" name="Int. J. Syst. Evol. Microbiol.">
        <title>The Global Catalogue of Microorganisms (GCM) 10K type strain sequencing project: providing services to taxonomists for standard genome sequencing and annotation.</title>
        <authorList>
            <consortium name="The Broad Institute Genomics Platform"/>
            <consortium name="The Broad Institute Genome Sequencing Center for Infectious Disease"/>
            <person name="Wu L."/>
            <person name="Ma J."/>
        </authorList>
    </citation>
    <scope>NUCLEOTIDE SEQUENCE [LARGE SCALE GENOMIC DNA]</scope>
    <source>
        <strain evidence="3">CGMCC 1.10759</strain>
    </source>
</reference>
<dbReference type="Proteomes" id="UP001595904">
    <property type="component" value="Unassembled WGS sequence"/>
</dbReference>
<dbReference type="RefSeq" id="WP_380594108.1">
    <property type="nucleotide sequence ID" value="NZ_JBHSDU010000001.1"/>
</dbReference>
<evidence type="ECO:0008006" key="4">
    <source>
        <dbReference type="Google" id="ProtNLM"/>
    </source>
</evidence>